<protein>
    <submittedName>
        <fullName evidence="1">Uncharacterized protein MANES_18G079400</fullName>
    </submittedName>
</protein>
<proteinExistence type="predicted"/>
<accession>A0A2P2K712</accession>
<dbReference type="EMBL" id="GGEC01021021">
    <property type="protein sequence ID" value="MBX01505.1"/>
    <property type="molecule type" value="Transcribed_RNA"/>
</dbReference>
<sequence>MYQREPLLENFRTWEVYCNLLAPIQAAASHCHKSLVCLAN</sequence>
<reference evidence="1" key="1">
    <citation type="submission" date="2018-02" db="EMBL/GenBank/DDBJ databases">
        <title>Rhizophora mucronata_Transcriptome.</title>
        <authorList>
            <person name="Meera S.P."/>
            <person name="Sreeshan A."/>
            <person name="Augustine A."/>
        </authorList>
    </citation>
    <scope>NUCLEOTIDE SEQUENCE</scope>
    <source>
        <tissue evidence="1">Leaf</tissue>
    </source>
</reference>
<dbReference type="AlphaFoldDB" id="A0A2P2K712"/>
<name>A0A2P2K712_RHIMU</name>
<evidence type="ECO:0000313" key="1">
    <source>
        <dbReference type="EMBL" id="MBX01505.1"/>
    </source>
</evidence>
<organism evidence="1">
    <name type="scientific">Rhizophora mucronata</name>
    <name type="common">Asiatic mangrove</name>
    <dbReference type="NCBI Taxonomy" id="61149"/>
    <lineage>
        <taxon>Eukaryota</taxon>
        <taxon>Viridiplantae</taxon>
        <taxon>Streptophyta</taxon>
        <taxon>Embryophyta</taxon>
        <taxon>Tracheophyta</taxon>
        <taxon>Spermatophyta</taxon>
        <taxon>Magnoliopsida</taxon>
        <taxon>eudicotyledons</taxon>
        <taxon>Gunneridae</taxon>
        <taxon>Pentapetalae</taxon>
        <taxon>rosids</taxon>
        <taxon>fabids</taxon>
        <taxon>Malpighiales</taxon>
        <taxon>Rhizophoraceae</taxon>
        <taxon>Rhizophora</taxon>
    </lineage>
</organism>